<feature type="binding site" evidence="4">
    <location>
        <position position="238"/>
    </location>
    <ligand>
        <name>S-adenosyl-L-methionine</name>
        <dbReference type="ChEBI" id="CHEBI:59789"/>
    </ligand>
</feature>
<dbReference type="PROSITE" id="PS01230">
    <property type="entry name" value="TRMA_1"/>
    <property type="match status" value="1"/>
</dbReference>
<dbReference type="GO" id="GO:0070475">
    <property type="term" value="P:rRNA base methylation"/>
    <property type="evidence" value="ECO:0007669"/>
    <property type="project" value="TreeGrafter"/>
</dbReference>
<dbReference type="Gene3D" id="3.40.50.150">
    <property type="entry name" value="Vaccinia Virus protein VP39"/>
    <property type="match status" value="1"/>
</dbReference>
<dbReference type="InterPro" id="IPR030390">
    <property type="entry name" value="MeTrfase_TrmA_AS"/>
</dbReference>
<feature type="binding site" evidence="4">
    <location>
        <position position="292"/>
    </location>
    <ligand>
        <name>S-adenosyl-L-methionine</name>
        <dbReference type="ChEBI" id="CHEBI:59789"/>
    </ligand>
</feature>
<sequence length="410" mass="43951">MTATGPSAAFCQRHRAGTCHSCPHQDLPLAEQLALKQARVAALLADGAAALSPQVWQEPVASAASRFRNKAKMVVSGTVQAPVLGILGPQGRGIDLRACPLHVEAIEEALPVLARTVTRLGLVPYDVSARRGELKHLLVTASPDGDLMVRWVLRSRRHLEVLRDELPRLREELETLAVMSVNLQPVHQAIIEGEEEIVLTTEPGGDRLLMRLELPEQAGPSADHRDLPLLLPTQSFFQTNTAVAEQLYATAARWAGDLDTGSRPAQVWDLFCGVGGFALALAGPGRQVLGVEVSAPAIDGARQAARLMGLDAQAARFEAGDARVLDPGAGAVPDLLVLNPPRRGIGQDLAARIESAGVERVLYSSCNPASLARDLEAMSSYTAVRAQLFDMFPHTDHAEVLIELRRSPSA</sequence>
<dbReference type="PANTHER" id="PTHR11061:SF30">
    <property type="entry name" value="TRNA (URACIL(54)-C(5))-METHYLTRANSFERASE"/>
    <property type="match status" value="1"/>
</dbReference>
<dbReference type="Pfam" id="PF05958">
    <property type="entry name" value="tRNA_U5-meth_tr"/>
    <property type="match status" value="2"/>
</dbReference>
<name>A0A2I1KS36_9ACTO</name>
<evidence type="ECO:0000256" key="4">
    <source>
        <dbReference type="PROSITE-ProRule" id="PRU01024"/>
    </source>
</evidence>
<gene>
    <name evidence="6" type="ORF">CYJ26_07555</name>
</gene>
<organism evidence="6 7">
    <name type="scientific">Actinomyces urogenitalis</name>
    <dbReference type="NCBI Taxonomy" id="103621"/>
    <lineage>
        <taxon>Bacteria</taxon>
        <taxon>Bacillati</taxon>
        <taxon>Actinomycetota</taxon>
        <taxon>Actinomycetes</taxon>
        <taxon>Actinomycetales</taxon>
        <taxon>Actinomycetaceae</taxon>
        <taxon>Actinomyces</taxon>
    </lineage>
</organism>
<keyword evidence="1 4" id="KW-0489">Methyltransferase</keyword>
<reference evidence="6 7" key="1">
    <citation type="submission" date="2017-12" db="EMBL/GenBank/DDBJ databases">
        <title>Phylogenetic diversity of female urinary microbiome.</title>
        <authorList>
            <person name="Thomas-White K."/>
            <person name="Wolfe A.J."/>
        </authorList>
    </citation>
    <scope>NUCLEOTIDE SEQUENCE [LARGE SCALE GENOMIC DNA]</scope>
    <source>
        <strain evidence="6 7">UMB0319</strain>
    </source>
</reference>
<keyword evidence="2 4" id="KW-0808">Transferase</keyword>
<accession>A0A2I1KS36</accession>
<dbReference type="RefSeq" id="WP_006547621.1">
    <property type="nucleotide sequence ID" value="NZ_CP136961.1"/>
</dbReference>
<dbReference type="GeneID" id="81708784"/>
<evidence type="ECO:0000256" key="1">
    <source>
        <dbReference type="ARBA" id="ARBA00022603"/>
    </source>
</evidence>
<protein>
    <submittedName>
        <fullName evidence="6">23S rRNA (Uracil(747)-C(5))-methyltransferase</fullName>
    </submittedName>
</protein>
<dbReference type="InterPro" id="IPR029063">
    <property type="entry name" value="SAM-dependent_MTases_sf"/>
</dbReference>
<evidence type="ECO:0000256" key="2">
    <source>
        <dbReference type="ARBA" id="ARBA00022679"/>
    </source>
</evidence>
<dbReference type="AlphaFoldDB" id="A0A2I1KS36"/>
<dbReference type="Proteomes" id="UP000234778">
    <property type="component" value="Unassembled WGS sequence"/>
</dbReference>
<evidence type="ECO:0000256" key="3">
    <source>
        <dbReference type="ARBA" id="ARBA00022691"/>
    </source>
</evidence>
<evidence type="ECO:0000256" key="5">
    <source>
        <dbReference type="PROSITE-ProRule" id="PRU10015"/>
    </source>
</evidence>
<comment type="similarity">
    <text evidence="4">Belongs to the class I-like SAM-binding methyltransferase superfamily. RNA M5U methyltransferase family.</text>
</comment>
<keyword evidence="3 4" id="KW-0949">S-adenosyl-L-methionine</keyword>
<dbReference type="SUPFAM" id="SSF53335">
    <property type="entry name" value="S-adenosyl-L-methionine-dependent methyltransferases"/>
    <property type="match status" value="1"/>
</dbReference>
<evidence type="ECO:0000313" key="6">
    <source>
        <dbReference type="EMBL" id="PKY98441.1"/>
    </source>
</evidence>
<dbReference type="PANTHER" id="PTHR11061">
    <property type="entry name" value="RNA M5U METHYLTRANSFERASE"/>
    <property type="match status" value="1"/>
</dbReference>
<feature type="binding site" evidence="4">
    <location>
        <position position="339"/>
    </location>
    <ligand>
        <name>S-adenosyl-L-methionine</name>
        <dbReference type="ChEBI" id="CHEBI:59789"/>
    </ligand>
</feature>
<comment type="caution">
    <text evidence="6">The sequence shown here is derived from an EMBL/GenBank/DDBJ whole genome shotgun (WGS) entry which is preliminary data.</text>
</comment>
<dbReference type="EMBL" id="PKHA01000007">
    <property type="protein sequence ID" value="PKY98441.1"/>
    <property type="molecule type" value="Genomic_DNA"/>
</dbReference>
<dbReference type="PROSITE" id="PS51687">
    <property type="entry name" value="SAM_MT_RNA_M5U"/>
    <property type="match status" value="1"/>
</dbReference>
<feature type="active site" description="Nucleophile" evidence="4">
    <location>
        <position position="366"/>
    </location>
</feature>
<dbReference type="GO" id="GO:0070041">
    <property type="term" value="F:rRNA (uridine-C5-)-methyltransferase activity"/>
    <property type="evidence" value="ECO:0007669"/>
    <property type="project" value="TreeGrafter"/>
</dbReference>
<evidence type="ECO:0000313" key="7">
    <source>
        <dbReference type="Proteomes" id="UP000234778"/>
    </source>
</evidence>
<dbReference type="CDD" id="cd02440">
    <property type="entry name" value="AdoMet_MTases"/>
    <property type="match status" value="1"/>
</dbReference>
<dbReference type="InterPro" id="IPR010280">
    <property type="entry name" value="U5_MeTrfase_fam"/>
</dbReference>
<proteinExistence type="inferred from homology"/>
<dbReference type="Gene3D" id="2.40.50.1070">
    <property type="match status" value="1"/>
</dbReference>
<feature type="active site" evidence="5">
    <location>
        <position position="366"/>
    </location>
</feature>
<feature type="binding site" evidence="4">
    <location>
        <position position="271"/>
    </location>
    <ligand>
        <name>S-adenosyl-L-methionine</name>
        <dbReference type="ChEBI" id="CHEBI:59789"/>
    </ligand>
</feature>